<dbReference type="EMBL" id="CAEZTO010000001">
    <property type="protein sequence ID" value="CAB4562008.1"/>
    <property type="molecule type" value="Genomic_DNA"/>
</dbReference>
<dbReference type="PANTHER" id="PTHR43527">
    <property type="entry name" value="4-DIPHOSPHOCYTIDYL-2-C-METHYL-D-ERYTHRITOL KINASE, CHLOROPLASTIC"/>
    <property type="match status" value="1"/>
</dbReference>
<evidence type="ECO:0000313" key="7">
    <source>
        <dbReference type="EMBL" id="CAB4562008.1"/>
    </source>
</evidence>
<sequence>MIYASAPGKLNLFFEVGALRPDGYHSVTSVYQALAIRQTVGVEPSNKWEVITQGDLPQAQLDLVPKDETNLSVVAAKALADFAGISNPQPMRFHTFKQVPVAAGLAGGSADAAAALLALNSAWELGLDDVQLRKVASKVGSDVPFSLLGGTALGLDTGIELEKLSDLPTMQVVLLVSPIGLSTKEVFARFDELFPDGDLVADPADAISGVRAGSKIGKNSLLEPAISLRPELVEFQNLLPGTVGHLSGSGPTIYFVTNSVQQASDWQQQLSDLGHFAIHTTTASHGAEAQ</sequence>
<dbReference type="SUPFAM" id="SSF54211">
    <property type="entry name" value="Ribosomal protein S5 domain 2-like"/>
    <property type="match status" value="1"/>
</dbReference>
<reference evidence="6" key="1">
    <citation type="submission" date="2020-05" db="EMBL/GenBank/DDBJ databases">
        <authorList>
            <person name="Chiriac C."/>
            <person name="Salcher M."/>
            <person name="Ghai R."/>
            <person name="Kavagutti S V."/>
        </authorList>
    </citation>
    <scope>NUCLEOTIDE SEQUENCE</scope>
</reference>
<keyword evidence="1" id="KW-0808">Transferase</keyword>
<dbReference type="Pfam" id="PF00288">
    <property type="entry name" value="GHMP_kinases_N"/>
    <property type="match status" value="1"/>
</dbReference>
<keyword evidence="2" id="KW-0547">Nucleotide-binding</keyword>
<evidence type="ECO:0000256" key="1">
    <source>
        <dbReference type="ARBA" id="ARBA00022679"/>
    </source>
</evidence>
<dbReference type="InterPro" id="IPR014721">
    <property type="entry name" value="Ribsml_uS5_D2-typ_fold_subgr"/>
</dbReference>
<keyword evidence="3" id="KW-0418">Kinase</keyword>
<dbReference type="InterPro" id="IPR006204">
    <property type="entry name" value="GHMP_kinase_N_dom"/>
</dbReference>
<dbReference type="AlphaFoldDB" id="A0A6J6CME6"/>
<dbReference type="PIRSF" id="PIRSF010376">
    <property type="entry name" value="IspE"/>
    <property type="match status" value="1"/>
</dbReference>
<dbReference type="EMBL" id="CAEZST010000033">
    <property type="protein sequence ID" value="CAB4552527.1"/>
    <property type="molecule type" value="Genomic_DNA"/>
</dbReference>
<dbReference type="HAMAP" id="MF_00061">
    <property type="entry name" value="IspE"/>
    <property type="match status" value="1"/>
</dbReference>
<dbReference type="InterPro" id="IPR020568">
    <property type="entry name" value="Ribosomal_Su5_D2-typ_SF"/>
</dbReference>
<dbReference type="GO" id="GO:0005524">
    <property type="term" value="F:ATP binding"/>
    <property type="evidence" value="ECO:0007669"/>
    <property type="project" value="UniProtKB-KW"/>
</dbReference>
<evidence type="ECO:0000256" key="3">
    <source>
        <dbReference type="ARBA" id="ARBA00022777"/>
    </source>
</evidence>
<dbReference type="Gene3D" id="3.30.230.10">
    <property type="match status" value="1"/>
</dbReference>
<dbReference type="Gene3D" id="3.30.70.890">
    <property type="entry name" value="GHMP kinase, C-terminal domain"/>
    <property type="match status" value="1"/>
</dbReference>
<accession>A0A6J6CME6</accession>
<keyword evidence="4" id="KW-0067">ATP-binding</keyword>
<dbReference type="SUPFAM" id="SSF55060">
    <property type="entry name" value="GHMP Kinase, C-terminal domain"/>
    <property type="match status" value="1"/>
</dbReference>
<dbReference type="GO" id="GO:0016114">
    <property type="term" value="P:terpenoid biosynthetic process"/>
    <property type="evidence" value="ECO:0007669"/>
    <property type="project" value="InterPro"/>
</dbReference>
<evidence type="ECO:0000259" key="5">
    <source>
        <dbReference type="Pfam" id="PF00288"/>
    </source>
</evidence>
<evidence type="ECO:0000313" key="6">
    <source>
        <dbReference type="EMBL" id="CAB4552527.1"/>
    </source>
</evidence>
<name>A0A6J6CME6_9ZZZZ</name>
<organism evidence="6">
    <name type="scientific">freshwater metagenome</name>
    <dbReference type="NCBI Taxonomy" id="449393"/>
    <lineage>
        <taxon>unclassified sequences</taxon>
        <taxon>metagenomes</taxon>
        <taxon>ecological metagenomes</taxon>
    </lineage>
</organism>
<dbReference type="PANTHER" id="PTHR43527:SF2">
    <property type="entry name" value="4-DIPHOSPHOCYTIDYL-2-C-METHYL-D-ERYTHRITOL KINASE, CHLOROPLASTIC"/>
    <property type="match status" value="1"/>
</dbReference>
<feature type="domain" description="GHMP kinase N-terminal" evidence="5">
    <location>
        <begin position="71"/>
        <end position="150"/>
    </location>
</feature>
<dbReference type="InterPro" id="IPR004424">
    <property type="entry name" value="IspE"/>
</dbReference>
<protein>
    <submittedName>
        <fullName evidence="6">Unannotated protein</fullName>
    </submittedName>
</protein>
<dbReference type="InterPro" id="IPR036554">
    <property type="entry name" value="GHMP_kinase_C_sf"/>
</dbReference>
<evidence type="ECO:0000256" key="4">
    <source>
        <dbReference type="ARBA" id="ARBA00022840"/>
    </source>
</evidence>
<dbReference type="GO" id="GO:0050515">
    <property type="term" value="F:4-(cytidine 5'-diphospho)-2-C-methyl-D-erythritol kinase activity"/>
    <property type="evidence" value="ECO:0007669"/>
    <property type="project" value="InterPro"/>
</dbReference>
<gene>
    <name evidence="6" type="ORF">UFOPK1503_01154</name>
    <name evidence="7" type="ORF">UFOPK1693_00092</name>
</gene>
<evidence type="ECO:0000256" key="2">
    <source>
        <dbReference type="ARBA" id="ARBA00022741"/>
    </source>
</evidence>
<proteinExistence type="inferred from homology"/>